<name>L8HX51_9CETA</name>
<dbReference type="GO" id="GO:0004930">
    <property type="term" value="F:G protein-coupled receptor activity"/>
    <property type="evidence" value="ECO:0007669"/>
    <property type="project" value="UniProtKB-KW"/>
</dbReference>
<evidence type="ECO:0000256" key="12">
    <source>
        <dbReference type="ARBA" id="ARBA00023224"/>
    </source>
</evidence>
<dbReference type="CDD" id="cd15234">
    <property type="entry name" value="7tmA_OR7-like"/>
    <property type="match status" value="1"/>
</dbReference>
<keyword evidence="11" id="KW-0675">Receptor</keyword>
<protein>
    <recommendedName>
        <fullName evidence="14">G-protein coupled receptors family 1 profile domain-containing protein</fullName>
    </recommendedName>
</protein>
<dbReference type="PRINTS" id="PR00237">
    <property type="entry name" value="GPCRRHODOPSN"/>
</dbReference>
<dbReference type="InterPro" id="IPR017452">
    <property type="entry name" value="GPCR_Rhodpsn_7TM"/>
</dbReference>
<dbReference type="AlphaFoldDB" id="L8HX51"/>
<reference evidence="15 16" key="1">
    <citation type="journal article" date="2012" name="Nat. Genet.">
        <title>The yak genome and adaptation to life at high altitude.</title>
        <authorList>
            <person name="Qiu Q."/>
            <person name="Zhang G."/>
            <person name="Ma T."/>
            <person name="Qian W."/>
            <person name="Wang J."/>
            <person name="Ye Z."/>
            <person name="Cao C."/>
            <person name="Hu Q."/>
            <person name="Kim J."/>
            <person name="Larkin D.M."/>
            <person name="Auvil L."/>
            <person name="Capitanu B."/>
            <person name="Ma J."/>
            <person name="Lewin H.A."/>
            <person name="Qian X."/>
            <person name="Lang Y."/>
            <person name="Zhou R."/>
            <person name="Wang L."/>
            <person name="Wang K."/>
            <person name="Xia J."/>
            <person name="Liao S."/>
            <person name="Pan S."/>
            <person name="Lu X."/>
            <person name="Hou H."/>
            <person name="Wang Y."/>
            <person name="Zang X."/>
            <person name="Yin Y."/>
            <person name="Ma H."/>
            <person name="Zhang J."/>
            <person name="Wang Z."/>
            <person name="Zhang Y."/>
            <person name="Zhang D."/>
            <person name="Yonezawa T."/>
            <person name="Hasegawa M."/>
            <person name="Zhong Y."/>
            <person name="Liu W."/>
            <person name="Zhang Y."/>
            <person name="Huang Z."/>
            <person name="Zhang S."/>
            <person name="Long R."/>
            <person name="Yang H."/>
            <person name="Wang J."/>
            <person name="Lenstra J.A."/>
            <person name="Cooper D.N."/>
            <person name="Wu Y."/>
            <person name="Wang J."/>
            <person name="Shi P."/>
            <person name="Wang J."/>
            <person name="Liu J."/>
        </authorList>
    </citation>
    <scope>NUCLEOTIDE SEQUENCE [LARGE SCALE GENOMIC DNA]</scope>
    <source>
        <strain evidence="16">yakQH1</strain>
    </source>
</reference>
<dbReference type="InterPro" id="IPR000725">
    <property type="entry name" value="Olfact_rcpt"/>
</dbReference>
<dbReference type="Proteomes" id="UP000011080">
    <property type="component" value="Unassembled WGS sequence"/>
</dbReference>
<dbReference type="GO" id="GO:0004984">
    <property type="term" value="F:olfactory receptor activity"/>
    <property type="evidence" value="ECO:0007669"/>
    <property type="project" value="InterPro"/>
</dbReference>
<keyword evidence="9" id="KW-0297">G-protein coupled receptor</keyword>
<keyword evidence="10 13" id="KW-0472">Membrane</keyword>
<organism evidence="15 16">
    <name type="scientific">Bos mutus</name>
    <name type="common">wild yak</name>
    <dbReference type="NCBI Taxonomy" id="72004"/>
    <lineage>
        <taxon>Eukaryota</taxon>
        <taxon>Metazoa</taxon>
        <taxon>Chordata</taxon>
        <taxon>Craniata</taxon>
        <taxon>Vertebrata</taxon>
        <taxon>Euteleostomi</taxon>
        <taxon>Mammalia</taxon>
        <taxon>Eutheria</taxon>
        <taxon>Laurasiatheria</taxon>
        <taxon>Artiodactyla</taxon>
        <taxon>Ruminantia</taxon>
        <taxon>Pecora</taxon>
        <taxon>Bovidae</taxon>
        <taxon>Bovinae</taxon>
        <taxon>Bos</taxon>
    </lineage>
</organism>
<dbReference type="FunFam" id="1.10.1220.70:FF:000001">
    <property type="entry name" value="Olfactory receptor"/>
    <property type="match status" value="1"/>
</dbReference>
<keyword evidence="5" id="KW-0716">Sensory transduction</keyword>
<dbReference type="PRINTS" id="PR00245">
    <property type="entry name" value="OLFACTORYR"/>
</dbReference>
<keyword evidence="7" id="KW-0552">Olfaction</keyword>
<evidence type="ECO:0000259" key="14">
    <source>
        <dbReference type="PROSITE" id="PS50262"/>
    </source>
</evidence>
<evidence type="ECO:0000256" key="2">
    <source>
        <dbReference type="ARBA" id="ARBA00004651"/>
    </source>
</evidence>
<feature type="non-terminal residue" evidence="15">
    <location>
        <position position="356"/>
    </location>
</feature>
<keyword evidence="8 13" id="KW-1133">Transmembrane helix</keyword>
<feature type="transmembrane region" description="Helical" evidence="13">
    <location>
        <begin position="240"/>
        <end position="259"/>
    </location>
</feature>
<evidence type="ECO:0000313" key="15">
    <source>
        <dbReference type="EMBL" id="ELR48805.1"/>
    </source>
</evidence>
<accession>L8HX51</accession>
<evidence type="ECO:0000313" key="16">
    <source>
        <dbReference type="Proteomes" id="UP000011080"/>
    </source>
</evidence>
<evidence type="ECO:0000256" key="10">
    <source>
        <dbReference type="ARBA" id="ARBA00023136"/>
    </source>
</evidence>
<evidence type="ECO:0000256" key="3">
    <source>
        <dbReference type="ARBA" id="ARBA00010663"/>
    </source>
</evidence>
<evidence type="ECO:0000256" key="9">
    <source>
        <dbReference type="ARBA" id="ARBA00023040"/>
    </source>
</evidence>
<evidence type="ECO:0000256" key="1">
    <source>
        <dbReference type="ARBA" id="ARBA00003929"/>
    </source>
</evidence>
<evidence type="ECO:0000256" key="8">
    <source>
        <dbReference type="ARBA" id="ARBA00022989"/>
    </source>
</evidence>
<feature type="transmembrane region" description="Helical" evidence="13">
    <location>
        <begin position="182"/>
        <end position="201"/>
    </location>
</feature>
<dbReference type="Pfam" id="PF13853">
    <property type="entry name" value="7tm_4"/>
    <property type="match status" value="1"/>
</dbReference>
<sequence>LLSPAVSSLKYLFKYHFVYRIPEFPIKNNSPLSYESKNSLYLPYGTSNSTQVSGFLLLGLSKEPELQPLIFGLFLSMYLITVFGNLLVILAVSSDSHLHTPMYFFLSNLSFADICFTTTTIPKMLWNIQTHSKVITYEGCIIQMYFFLLFGGLDDFLLTVMAYDRYVAICHPLHYMVIMKPWLCGLLVLSSFIMSFLYSLLQSLMVMQLSFCTNNEIPHFFCETSQVVLLACSDTSICDMVMYFAGVLIVVGSSVCILYSYSQIVSSVCGISSAQGKYKAFSTCASHLSVVSLFYSSVLGVFIASADTHSSQSSVITSVMYTVVTPMLNPFIYSLRNNDIKGALKILFTKETIKEI</sequence>
<keyword evidence="6 13" id="KW-0812">Transmembrane</keyword>
<keyword evidence="4" id="KW-1003">Cell membrane</keyword>
<dbReference type="GO" id="GO:0005886">
    <property type="term" value="C:plasma membrane"/>
    <property type="evidence" value="ECO:0007669"/>
    <property type="project" value="UniProtKB-SubCell"/>
</dbReference>
<feature type="transmembrane region" description="Helical" evidence="13">
    <location>
        <begin position="141"/>
        <end position="161"/>
    </location>
</feature>
<feature type="domain" description="G-protein coupled receptors family 1 profile" evidence="14">
    <location>
        <begin position="84"/>
        <end position="333"/>
    </location>
</feature>
<evidence type="ECO:0000256" key="11">
    <source>
        <dbReference type="ARBA" id="ARBA00023170"/>
    </source>
</evidence>
<evidence type="ECO:0000256" key="13">
    <source>
        <dbReference type="SAM" id="Phobius"/>
    </source>
</evidence>
<keyword evidence="12" id="KW-0807">Transducer</keyword>
<proteinExistence type="inferred from homology"/>
<dbReference type="PANTHER" id="PTHR48001">
    <property type="entry name" value="OLFACTORY RECEPTOR"/>
    <property type="match status" value="1"/>
</dbReference>
<dbReference type="Gene3D" id="1.20.1070.10">
    <property type="entry name" value="Rhodopsin 7-helix transmembrane proteins"/>
    <property type="match status" value="1"/>
</dbReference>
<feature type="transmembrane region" description="Helical" evidence="13">
    <location>
        <begin position="315"/>
        <end position="335"/>
    </location>
</feature>
<evidence type="ECO:0000256" key="4">
    <source>
        <dbReference type="ARBA" id="ARBA00022475"/>
    </source>
</evidence>
<dbReference type="SUPFAM" id="SSF81321">
    <property type="entry name" value="Family A G protein-coupled receptor-like"/>
    <property type="match status" value="1"/>
</dbReference>
<feature type="transmembrane region" description="Helical" evidence="13">
    <location>
        <begin position="280"/>
        <end position="303"/>
    </location>
</feature>
<comment type="similarity">
    <text evidence="3">Belongs to the G-protein coupled receptor 1 family.</text>
</comment>
<feature type="transmembrane region" description="Helical" evidence="13">
    <location>
        <begin position="69"/>
        <end position="90"/>
    </location>
</feature>
<comment type="subcellular location">
    <subcellularLocation>
        <location evidence="2">Cell membrane</location>
        <topology evidence="2">Multi-pass membrane protein</topology>
    </subcellularLocation>
</comment>
<feature type="non-terminal residue" evidence="15">
    <location>
        <position position="1"/>
    </location>
</feature>
<dbReference type="FunFam" id="1.20.1070.10:FF:000009">
    <property type="entry name" value="Olfactory receptor"/>
    <property type="match status" value="1"/>
</dbReference>
<evidence type="ECO:0000256" key="7">
    <source>
        <dbReference type="ARBA" id="ARBA00022725"/>
    </source>
</evidence>
<gene>
    <name evidence="15" type="ORF">M91_10408</name>
</gene>
<dbReference type="EMBL" id="JH882599">
    <property type="protein sequence ID" value="ELR48805.1"/>
    <property type="molecule type" value="Genomic_DNA"/>
</dbReference>
<comment type="function">
    <text evidence="1">Putative odorant or sperm cell receptor.</text>
</comment>
<evidence type="ECO:0000256" key="6">
    <source>
        <dbReference type="ARBA" id="ARBA00022692"/>
    </source>
</evidence>
<evidence type="ECO:0000256" key="5">
    <source>
        <dbReference type="ARBA" id="ARBA00022606"/>
    </source>
</evidence>
<feature type="transmembrane region" description="Helical" evidence="13">
    <location>
        <begin position="102"/>
        <end position="121"/>
    </location>
</feature>
<dbReference type="InterPro" id="IPR000276">
    <property type="entry name" value="GPCR_Rhodpsn"/>
</dbReference>
<dbReference type="PROSITE" id="PS50262">
    <property type="entry name" value="G_PROTEIN_RECEP_F1_2"/>
    <property type="match status" value="1"/>
</dbReference>